<evidence type="ECO:0000313" key="2">
    <source>
        <dbReference type="EMBL" id="KDQ51577.1"/>
    </source>
</evidence>
<dbReference type="Proteomes" id="UP000027265">
    <property type="component" value="Unassembled WGS sequence"/>
</dbReference>
<dbReference type="Pfam" id="PF13640">
    <property type="entry name" value="2OG-FeII_Oxy_3"/>
    <property type="match status" value="1"/>
</dbReference>
<dbReference type="PANTHER" id="PTHR33099:SF14">
    <property type="entry name" value="PROLYL 4-HYDROXYLASE ALPHA SUBUNIT FE(2+) 2OG DIOXYGENASE DOMAIN-CONTAINING PROTEIN"/>
    <property type="match status" value="1"/>
</dbReference>
<feature type="domain" description="Prolyl 4-hydroxylase alpha subunit Fe(2+) 2OG dioxygenase" evidence="1">
    <location>
        <begin position="138"/>
        <end position="230"/>
    </location>
</feature>
<dbReference type="OrthoDB" id="27483at2759"/>
<protein>
    <recommendedName>
        <fullName evidence="1">Prolyl 4-hydroxylase alpha subunit Fe(2+) 2OG dioxygenase domain-containing protein</fullName>
    </recommendedName>
</protein>
<organism evidence="2 3">
    <name type="scientific">Jaapia argillacea MUCL 33604</name>
    <dbReference type="NCBI Taxonomy" id="933084"/>
    <lineage>
        <taxon>Eukaryota</taxon>
        <taxon>Fungi</taxon>
        <taxon>Dikarya</taxon>
        <taxon>Basidiomycota</taxon>
        <taxon>Agaricomycotina</taxon>
        <taxon>Agaricomycetes</taxon>
        <taxon>Agaricomycetidae</taxon>
        <taxon>Jaapiales</taxon>
        <taxon>Jaapiaceae</taxon>
        <taxon>Jaapia</taxon>
    </lineage>
</organism>
<accession>A0A067PKN0</accession>
<sequence length="444" mass="48997">MSTSETNSQAPPASSIKQHLEVLREAIGSKTPYCSGTCGISSKNFILFYGKDELAHRLDLASATEEQLERLSQACDVATFGVDQQDVHDESYRKAGKLDQDHFATSFNPDSVGLTNIIRSNLLEGHDEKKAIHMELYKLNVYGKGSFFKAHKDTPRAENMFGSLVVVFPSRHEGGSLILRHDSKEWSYDSAKELSNTTEPSIGYVAFYSDVEHEVAPVQSGYRVTITYNLYFANESPITALPACENGLLTAFEKLLLDETFLPAGGSLGFGLRHQYPLPKNGTLSHLSDCLKGSDAVVMRVCQTLSLSASVCVTFEKKGDVVLLKSMPSMPTEADHDELGIIGILRGQDYTRKNRAGQPIQVSRDGDVIKVKQNPKNYSYYPLSVDREVFWVTKSLALNREKKPFLAYGNEASLDYVYGDVCLIVSVGPLDKRATIETVAPQVA</sequence>
<evidence type="ECO:0000313" key="3">
    <source>
        <dbReference type="Proteomes" id="UP000027265"/>
    </source>
</evidence>
<reference evidence="3" key="1">
    <citation type="journal article" date="2014" name="Proc. Natl. Acad. Sci. U.S.A.">
        <title>Extensive sampling of basidiomycete genomes demonstrates inadequacy of the white-rot/brown-rot paradigm for wood decay fungi.</title>
        <authorList>
            <person name="Riley R."/>
            <person name="Salamov A.A."/>
            <person name="Brown D.W."/>
            <person name="Nagy L.G."/>
            <person name="Floudas D."/>
            <person name="Held B.W."/>
            <person name="Levasseur A."/>
            <person name="Lombard V."/>
            <person name="Morin E."/>
            <person name="Otillar R."/>
            <person name="Lindquist E.A."/>
            <person name="Sun H."/>
            <person name="LaButti K.M."/>
            <person name="Schmutz J."/>
            <person name="Jabbour D."/>
            <person name="Luo H."/>
            <person name="Baker S.E."/>
            <person name="Pisabarro A.G."/>
            <person name="Walton J.D."/>
            <person name="Blanchette R.A."/>
            <person name="Henrissat B."/>
            <person name="Martin F."/>
            <person name="Cullen D."/>
            <person name="Hibbett D.S."/>
            <person name="Grigoriev I.V."/>
        </authorList>
    </citation>
    <scope>NUCLEOTIDE SEQUENCE [LARGE SCALE GENOMIC DNA]</scope>
    <source>
        <strain evidence="3">MUCL 33604</strain>
    </source>
</reference>
<name>A0A067PKN0_9AGAM</name>
<dbReference type="HOGENOM" id="CLU_019613_2_1_1"/>
<gene>
    <name evidence="2" type="ORF">JAAARDRAFT_139962</name>
</gene>
<dbReference type="AlphaFoldDB" id="A0A067PKN0"/>
<dbReference type="EMBL" id="KL197747">
    <property type="protein sequence ID" value="KDQ51577.1"/>
    <property type="molecule type" value="Genomic_DNA"/>
</dbReference>
<evidence type="ECO:0000259" key="1">
    <source>
        <dbReference type="Pfam" id="PF13640"/>
    </source>
</evidence>
<keyword evidence="3" id="KW-1185">Reference proteome</keyword>
<dbReference type="STRING" id="933084.A0A067PKN0"/>
<dbReference type="InParanoid" id="A0A067PKN0"/>
<proteinExistence type="predicted"/>
<dbReference type="Gene3D" id="2.60.120.620">
    <property type="entry name" value="q2cbj1_9rhob like domain"/>
    <property type="match status" value="1"/>
</dbReference>
<dbReference type="InterPro" id="IPR044862">
    <property type="entry name" value="Pro_4_hyd_alph_FE2OG_OXY"/>
</dbReference>
<dbReference type="PANTHER" id="PTHR33099">
    <property type="entry name" value="FE2OG DIOXYGENASE DOMAIN-CONTAINING PROTEIN"/>
    <property type="match status" value="1"/>
</dbReference>